<proteinExistence type="predicted"/>
<dbReference type="AlphaFoldDB" id="A0A9P7PXH4"/>
<evidence type="ECO:0000313" key="2">
    <source>
        <dbReference type="EMBL" id="KAG6108794.1"/>
    </source>
</evidence>
<organism evidence="2 3">
    <name type="scientific">Claviceps humidiphila</name>
    <dbReference type="NCBI Taxonomy" id="1294629"/>
    <lineage>
        <taxon>Eukaryota</taxon>
        <taxon>Fungi</taxon>
        <taxon>Dikarya</taxon>
        <taxon>Ascomycota</taxon>
        <taxon>Pezizomycotina</taxon>
        <taxon>Sordariomycetes</taxon>
        <taxon>Hypocreomycetidae</taxon>
        <taxon>Hypocreales</taxon>
        <taxon>Clavicipitaceae</taxon>
        <taxon>Claviceps</taxon>
    </lineage>
</organism>
<feature type="compositionally biased region" description="Polar residues" evidence="1">
    <location>
        <begin position="562"/>
        <end position="587"/>
    </location>
</feature>
<evidence type="ECO:0000313" key="3">
    <source>
        <dbReference type="Proteomes" id="UP000732380"/>
    </source>
</evidence>
<dbReference type="EMBL" id="SRQM01000540">
    <property type="protein sequence ID" value="KAG6108794.1"/>
    <property type="molecule type" value="Genomic_DNA"/>
</dbReference>
<feature type="compositionally biased region" description="Basic and acidic residues" evidence="1">
    <location>
        <begin position="370"/>
        <end position="382"/>
    </location>
</feature>
<evidence type="ECO:0000256" key="1">
    <source>
        <dbReference type="SAM" id="MobiDB-lite"/>
    </source>
</evidence>
<protein>
    <submittedName>
        <fullName evidence="2">Uncharacterized protein</fullName>
    </submittedName>
</protein>
<feature type="region of interest" description="Disordered" evidence="1">
    <location>
        <begin position="107"/>
        <end position="166"/>
    </location>
</feature>
<feature type="compositionally biased region" description="Low complexity" evidence="1">
    <location>
        <begin position="398"/>
        <end position="409"/>
    </location>
</feature>
<comment type="caution">
    <text evidence="2">The sequence shown here is derived from an EMBL/GenBank/DDBJ whole genome shotgun (WGS) entry which is preliminary data.</text>
</comment>
<gene>
    <name evidence="2" type="ORF">E4U13_006302</name>
</gene>
<feature type="compositionally biased region" description="Polar residues" evidence="1">
    <location>
        <begin position="427"/>
        <end position="436"/>
    </location>
</feature>
<reference evidence="2 3" key="1">
    <citation type="journal article" date="2020" name="bioRxiv">
        <title>Whole genome comparisons of ergot fungi reveals the divergence and evolution of species within the genus Claviceps are the result of varying mechanisms driving genome evolution and host range expansion.</title>
        <authorList>
            <person name="Wyka S.A."/>
            <person name="Mondo S.J."/>
            <person name="Liu M."/>
            <person name="Dettman J."/>
            <person name="Nalam V."/>
            <person name="Broders K.D."/>
        </authorList>
    </citation>
    <scope>NUCLEOTIDE SEQUENCE [LARGE SCALE GENOMIC DNA]</scope>
    <source>
        <strain evidence="2 3">LM576</strain>
    </source>
</reference>
<name>A0A9P7PXH4_9HYPO</name>
<keyword evidence="3" id="KW-1185">Reference proteome</keyword>
<sequence>MDSLTTCRTGSLNIPQVGVHLRSTGVDEEYDLPSQGFVLTLNDDIVEQLMRSHEREENIEIQLGKTPTLLYGSHSFQIPRDDQGADGRLAGLDLYLTKPFQSSRTAERVPSSAYLFNKTPSPRTATGPKKAAAQTSKREATSASKEVATKKKPAVSSRAASSTSLKSDIETLQNGLAAHDAARDRARVVGKLPTGGKGRGKLLCNSYVPSASKAMSTSPAVKPTSAPQITATQQVMERKKEQRSILVHELALAAQTTEQLKSKWTGKDEDFQSTLEKTAQYDAASRKWTMKQPWWKELNVWNYNYATQDDRQTVIDNAVRQYDRLRLSASEKEWQLLLPKAERGKGKCLSRLQANIAKGPPQQASKTKVHKTDDTRGTKDDAAAGSPNGDKPKAGGESLSQSKASSLPAKAKKSTGQETQPKKLLSNARSKTTAAKTSPPKPKQPSAKVVDKNDKRVLSAAIVENSDSSEGEAPAAKSKPAARKAKDTVVVATRPSAASREPAKKQQAVKRPRDDSDSSSSSGTPLSKRIKATKQALPAPKPRAQATKATSRSQAARLPSSAYGSKNKSTCPRKSSPLASSPPTNASDLEDEETPPASNKRKAEVEGKPTTGSKRRAVENVPADVLNKAHKFKICYQKYQALHYEIEALDDPPREKVANLVEMRSHLEVLKKDIYNRYSSHRDQEASRER</sequence>
<dbReference type="Proteomes" id="UP000732380">
    <property type="component" value="Unassembled WGS sequence"/>
</dbReference>
<feature type="compositionally biased region" description="Low complexity" evidence="1">
    <location>
        <begin position="154"/>
        <end position="166"/>
    </location>
</feature>
<accession>A0A9P7PXH4</accession>
<feature type="region of interest" description="Disordered" evidence="1">
    <location>
        <begin position="355"/>
        <end position="617"/>
    </location>
</feature>